<sequence>MTATEYEQSDNDDGPDLKTQLMELETKIMQTESKIESTRDVKRMMDVNRPASTPDTYREIIAQNIREFKKELEHLKGKRDF</sequence>
<dbReference type="Proteomes" id="UP000054359">
    <property type="component" value="Unassembled WGS sequence"/>
</dbReference>
<keyword evidence="3" id="KW-1185">Reference proteome</keyword>
<evidence type="ECO:0000256" key="1">
    <source>
        <dbReference type="SAM" id="Coils"/>
    </source>
</evidence>
<evidence type="ECO:0000313" key="2">
    <source>
        <dbReference type="EMBL" id="KFM56547.1"/>
    </source>
</evidence>
<keyword evidence="1" id="KW-0175">Coiled coil</keyword>
<reference evidence="2 3" key="1">
    <citation type="submission" date="2013-11" db="EMBL/GenBank/DDBJ databases">
        <title>Genome sequencing of Stegodyphus mimosarum.</title>
        <authorList>
            <person name="Bechsgaard J."/>
        </authorList>
    </citation>
    <scope>NUCLEOTIDE SEQUENCE [LARGE SCALE GENOMIC DNA]</scope>
</reference>
<evidence type="ECO:0000313" key="3">
    <source>
        <dbReference type="Proteomes" id="UP000054359"/>
    </source>
</evidence>
<feature type="non-terminal residue" evidence="2">
    <location>
        <position position="81"/>
    </location>
</feature>
<feature type="coiled-coil region" evidence="1">
    <location>
        <begin position="21"/>
        <end position="78"/>
    </location>
</feature>
<accession>A0A087SUK8</accession>
<proteinExistence type="predicted"/>
<gene>
    <name evidence="2" type="ORF">X975_06378</name>
</gene>
<organism evidence="2 3">
    <name type="scientific">Stegodyphus mimosarum</name>
    <name type="common">African social velvet spider</name>
    <dbReference type="NCBI Taxonomy" id="407821"/>
    <lineage>
        <taxon>Eukaryota</taxon>
        <taxon>Metazoa</taxon>
        <taxon>Ecdysozoa</taxon>
        <taxon>Arthropoda</taxon>
        <taxon>Chelicerata</taxon>
        <taxon>Arachnida</taxon>
        <taxon>Araneae</taxon>
        <taxon>Araneomorphae</taxon>
        <taxon>Entelegynae</taxon>
        <taxon>Eresoidea</taxon>
        <taxon>Eresidae</taxon>
        <taxon>Stegodyphus</taxon>
    </lineage>
</organism>
<dbReference type="AlphaFoldDB" id="A0A087SUK8"/>
<protein>
    <submittedName>
        <fullName evidence="2">Uncharacterized protein</fullName>
    </submittedName>
</protein>
<dbReference type="EMBL" id="KK112016">
    <property type="protein sequence ID" value="KFM56547.1"/>
    <property type="molecule type" value="Genomic_DNA"/>
</dbReference>
<name>A0A087SUK8_STEMI</name>